<evidence type="ECO:0000256" key="3">
    <source>
        <dbReference type="ARBA" id="ARBA00022553"/>
    </source>
</evidence>
<evidence type="ECO:0000256" key="4">
    <source>
        <dbReference type="ARBA" id="ARBA00022832"/>
    </source>
</evidence>
<proteinExistence type="predicted"/>
<dbReference type="InterPro" id="IPR009081">
    <property type="entry name" value="PP-bd_ACP"/>
</dbReference>
<evidence type="ECO:0000259" key="7">
    <source>
        <dbReference type="PROSITE" id="PS50075"/>
    </source>
</evidence>
<sequence>MTQVLNHRMEELREVVAEVLEVEPEKITETSHFVEEHDADSLRAIEILARVEKMYKIEIPQTELPEMENLGAVYRIVSRYAGWQD</sequence>
<keyword evidence="1" id="KW-0596">Phosphopantetheine</keyword>
<keyword evidence="9" id="KW-1185">Reference proteome</keyword>
<comment type="caution">
    <text evidence="8">The sequence shown here is derived from an EMBL/GenBank/DDBJ whole genome shotgun (WGS) entry which is preliminary data.</text>
</comment>
<dbReference type="InterPro" id="IPR036736">
    <property type="entry name" value="ACP-like_sf"/>
</dbReference>
<gene>
    <name evidence="8" type="ORF">QLQ12_11645</name>
</gene>
<keyword evidence="3" id="KW-0597">Phosphoprotein</keyword>
<keyword evidence="6" id="KW-0275">Fatty acid biosynthesis</keyword>
<name>A0ABT6WHN6_9ACTN</name>
<reference evidence="8 9" key="1">
    <citation type="submission" date="2023-05" db="EMBL/GenBank/DDBJ databases">
        <title>Actinoplanes sp. NEAU-A12 genome sequencing.</title>
        <authorList>
            <person name="Wang Z.-S."/>
        </authorList>
    </citation>
    <scope>NUCLEOTIDE SEQUENCE [LARGE SCALE GENOMIC DNA]</scope>
    <source>
        <strain evidence="8 9">NEAU-A12</strain>
    </source>
</reference>
<evidence type="ECO:0000313" key="9">
    <source>
        <dbReference type="Proteomes" id="UP001241758"/>
    </source>
</evidence>
<dbReference type="Pfam" id="PF00550">
    <property type="entry name" value="PP-binding"/>
    <property type="match status" value="1"/>
</dbReference>
<dbReference type="Proteomes" id="UP001241758">
    <property type="component" value="Unassembled WGS sequence"/>
</dbReference>
<keyword evidence="4" id="KW-0276">Fatty acid metabolism</keyword>
<dbReference type="PROSITE" id="PS50075">
    <property type="entry name" value="CARRIER"/>
    <property type="match status" value="1"/>
</dbReference>
<dbReference type="EMBL" id="JASCTH010000006">
    <property type="protein sequence ID" value="MDI6099248.1"/>
    <property type="molecule type" value="Genomic_DNA"/>
</dbReference>
<evidence type="ECO:0000256" key="2">
    <source>
        <dbReference type="ARBA" id="ARBA00022516"/>
    </source>
</evidence>
<dbReference type="InterPro" id="IPR003231">
    <property type="entry name" value="ACP"/>
</dbReference>
<evidence type="ECO:0000256" key="1">
    <source>
        <dbReference type="ARBA" id="ARBA00022450"/>
    </source>
</evidence>
<dbReference type="PANTHER" id="PTHR20863:SF76">
    <property type="entry name" value="CARRIER DOMAIN-CONTAINING PROTEIN"/>
    <property type="match status" value="1"/>
</dbReference>
<keyword evidence="2" id="KW-0444">Lipid biosynthesis</keyword>
<dbReference type="RefSeq" id="WP_282759312.1">
    <property type="nucleotide sequence ID" value="NZ_JASCTH010000006.1"/>
</dbReference>
<accession>A0ABT6WHN6</accession>
<dbReference type="PANTHER" id="PTHR20863">
    <property type="entry name" value="ACYL CARRIER PROTEIN"/>
    <property type="match status" value="1"/>
</dbReference>
<protein>
    <submittedName>
        <fullName evidence="8">Acyl carrier protein</fullName>
    </submittedName>
</protein>
<evidence type="ECO:0000256" key="5">
    <source>
        <dbReference type="ARBA" id="ARBA00023098"/>
    </source>
</evidence>
<evidence type="ECO:0000313" key="8">
    <source>
        <dbReference type="EMBL" id="MDI6099248.1"/>
    </source>
</evidence>
<dbReference type="SUPFAM" id="SSF47336">
    <property type="entry name" value="ACP-like"/>
    <property type="match status" value="1"/>
</dbReference>
<evidence type="ECO:0000256" key="6">
    <source>
        <dbReference type="ARBA" id="ARBA00023160"/>
    </source>
</evidence>
<organism evidence="8 9">
    <name type="scientific">Actinoplanes sandaracinus</name>
    <dbReference type="NCBI Taxonomy" id="3045177"/>
    <lineage>
        <taxon>Bacteria</taxon>
        <taxon>Bacillati</taxon>
        <taxon>Actinomycetota</taxon>
        <taxon>Actinomycetes</taxon>
        <taxon>Micromonosporales</taxon>
        <taxon>Micromonosporaceae</taxon>
        <taxon>Actinoplanes</taxon>
    </lineage>
</organism>
<feature type="domain" description="Carrier" evidence="7">
    <location>
        <begin position="6"/>
        <end position="81"/>
    </location>
</feature>
<dbReference type="Gene3D" id="1.10.1200.10">
    <property type="entry name" value="ACP-like"/>
    <property type="match status" value="1"/>
</dbReference>
<keyword evidence="5" id="KW-0443">Lipid metabolism</keyword>